<evidence type="ECO:0000313" key="2">
    <source>
        <dbReference type="Proteomes" id="UP001152795"/>
    </source>
</evidence>
<reference evidence="1" key="1">
    <citation type="submission" date="2020-04" db="EMBL/GenBank/DDBJ databases">
        <authorList>
            <person name="Alioto T."/>
            <person name="Alioto T."/>
            <person name="Gomez Garrido J."/>
        </authorList>
    </citation>
    <scope>NUCLEOTIDE SEQUENCE</scope>
    <source>
        <strain evidence="1">A484AB</strain>
    </source>
</reference>
<dbReference type="EMBL" id="CACRXK020019354">
    <property type="protein sequence ID" value="CAB4033551.1"/>
    <property type="molecule type" value="Genomic_DNA"/>
</dbReference>
<comment type="caution">
    <text evidence="1">The sequence shown here is derived from an EMBL/GenBank/DDBJ whole genome shotgun (WGS) entry which is preliminary data.</text>
</comment>
<keyword evidence="2" id="KW-1185">Reference proteome</keyword>
<accession>A0A6S7JRD6</accession>
<sequence length="83" mass="9731">HLRDIRELPFSLEYAVDDPNEKITILNELLRRCIDQHAPLVRCKITLPPAPWLQDVSIKHLQKERETIDDLLPIKPMHEAESD</sequence>
<gene>
    <name evidence="1" type="ORF">PACLA_8A013152</name>
</gene>
<name>A0A6S7JRD6_PARCT</name>
<dbReference type="AlphaFoldDB" id="A0A6S7JRD6"/>
<evidence type="ECO:0000313" key="1">
    <source>
        <dbReference type="EMBL" id="CAB4033551.1"/>
    </source>
</evidence>
<dbReference type="Proteomes" id="UP001152795">
    <property type="component" value="Unassembled WGS sequence"/>
</dbReference>
<dbReference type="OrthoDB" id="5986507at2759"/>
<organism evidence="1 2">
    <name type="scientific">Paramuricea clavata</name>
    <name type="common">Red gorgonian</name>
    <name type="synonym">Violescent sea-whip</name>
    <dbReference type="NCBI Taxonomy" id="317549"/>
    <lineage>
        <taxon>Eukaryota</taxon>
        <taxon>Metazoa</taxon>
        <taxon>Cnidaria</taxon>
        <taxon>Anthozoa</taxon>
        <taxon>Octocorallia</taxon>
        <taxon>Malacalcyonacea</taxon>
        <taxon>Plexauridae</taxon>
        <taxon>Paramuricea</taxon>
    </lineage>
</organism>
<proteinExistence type="predicted"/>
<feature type="non-terminal residue" evidence="1">
    <location>
        <position position="1"/>
    </location>
</feature>
<protein>
    <submittedName>
        <fullName evidence="1">Uncharacterized protein</fullName>
    </submittedName>
</protein>